<dbReference type="Pfam" id="PF23347">
    <property type="entry name" value="TPR_Nup160_C"/>
    <property type="match status" value="1"/>
</dbReference>
<dbReference type="OrthoDB" id="67716at2759"/>
<dbReference type="AlphaFoldDB" id="A0A9W7XT86"/>
<organism evidence="4 5">
    <name type="scientific">Coemansia erecta</name>
    <dbReference type="NCBI Taxonomy" id="147472"/>
    <lineage>
        <taxon>Eukaryota</taxon>
        <taxon>Fungi</taxon>
        <taxon>Fungi incertae sedis</taxon>
        <taxon>Zoopagomycota</taxon>
        <taxon>Kickxellomycotina</taxon>
        <taxon>Kickxellomycetes</taxon>
        <taxon>Kickxellales</taxon>
        <taxon>Kickxellaceae</taxon>
        <taxon>Coemansia</taxon>
    </lineage>
</organism>
<dbReference type="Proteomes" id="UP001149813">
    <property type="component" value="Unassembled WGS sequence"/>
</dbReference>
<dbReference type="EMBL" id="JANBOJ010000571">
    <property type="protein sequence ID" value="KAJ1718926.1"/>
    <property type="molecule type" value="Genomic_DNA"/>
</dbReference>
<dbReference type="PANTHER" id="PTHR21286">
    <property type="entry name" value="NUCLEAR PORE COMPLEX PROTEIN NUP160"/>
    <property type="match status" value="1"/>
</dbReference>
<dbReference type="InterPro" id="IPR021717">
    <property type="entry name" value="Nucleoporin_Nup160"/>
</dbReference>
<evidence type="ECO:0008006" key="6">
    <source>
        <dbReference type="Google" id="ProtNLM"/>
    </source>
</evidence>
<evidence type="ECO:0000313" key="4">
    <source>
        <dbReference type="EMBL" id="KAJ1718926.1"/>
    </source>
</evidence>
<sequence length="792" mass="83105">AAVDGFLRKFSVLNIARPLPPADGCDEQNEAEGVSEAAAAAAAAAGAETLFAYSLVHDTLARSSNAGSGGSGMLRVGECAGGFPAMVADGLAQVLGEVNSGGGGGGVEFAARVERTQPAELADALLRLLPRTSAASYLAGRASLRMPDHAAAAELFASAGVAYAQTGEGLRDAVDLQLVLPRAVLEEGHAWAYYAHVAEMFAAGGGHAHAARFARLALQVLDAQHEGEDDEAKALAEAGRRAAAERRQTLWFRVFHAELAGGAYEQAYLAVMAQPDATVQTDCLRHLVAALCERPAGVAVLCRLPWPGLQEEVERTLLFKARNSDLLLAAPAAAPNYYRILYAFHVYRGGHRNAASAMYQYAARLAALMPVSGDVAEMLAARGRALLACISGLRLVDGQDAWVVHGRSASASASASASLAAGEGDGEGDGAGERRKRRRVEIGRYDATSSASAAASSSAGVAQEIDIVGLADVRREYALCVARLELGAEFPELLARNLLFEPEDALALHVKRARYDRALALARQFDLPVEPVFAAMARMCLGMSMRSDGEGYYCAPPGFWLIPEVPSVGSAAERAWRLLQCYLDGEEPVGAAGAAGGAGAASGLMQQLPLRMLVAECVLGADGCCVLAPWLADGLVRCCPQDLVRMCLRLGCVTEAAEFLLRHVRAVTLRVSGNSALTTAPSSSSSSSSRVLWLPYGLVDRTVGILDDSVARFELAVEKIRGAQGEEEEEVEEQGGALLKSYVDRLEGLVRLRGDLKAAVGRYMELAARDVGEPAALANPPAAAAVGSIEVN</sequence>
<feature type="domain" description="NUP160 middle TPR" evidence="3">
    <location>
        <begin position="133"/>
        <end position="395"/>
    </location>
</feature>
<evidence type="ECO:0000259" key="3">
    <source>
        <dbReference type="Pfam" id="PF23354"/>
    </source>
</evidence>
<evidence type="ECO:0000256" key="1">
    <source>
        <dbReference type="SAM" id="MobiDB-lite"/>
    </source>
</evidence>
<keyword evidence="5" id="KW-1185">Reference proteome</keyword>
<dbReference type="Pfam" id="PF23354">
    <property type="entry name" value="TPR_NUP160_120_M"/>
    <property type="match status" value="1"/>
</dbReference>
<dbReference type="InterPro" id="IPR056535">
    <property type="entry name" value="TPR_NUP160_M"/>
</dbReference>
<dbReference type="PANTHER" id="PTHR21286:SF0">
    <property type="entry name" value="NUCLEAR PORE COMPLEX PROTEIN NUP160"/>
    <property type="match status" value="1"/>
</dbReference>
<dbReference type="InterPro" id="IPR056536">
    <property type="entry name" value="TPR_NUP160_C"/>
</dbReference>
<accession>A0A9W7XT86</accession>
<evidence type="ECO:0000313" key="5">
    <source>
        <dbReference type="Proteomes" id="UP001149813"/>
    </source>
</evidence>
<name>A0A9W7XT86_9FUNG</name>
<proteinExistence type="predicted"/>
<feature type="domain" description="NUP160 C-terminal TPR" evidence="2">
    <location>
        <begin position="470"/>
        <end position="587"/>
    </location>
</feature>
<reference evidence="4" key="1">
    <citation type="submission" date="2022-07" db="EMBL/GenBank/DDBJ databases">
        <title>Phylogenomic reconstructions and comparative analyses of Kickxellomycotina fungi.</title>
        <authorList>
            <person name="Reynolds N.K."/>
            <person name="Stajich J.E."/>
            <person name="Barry K."/>
            <person name="Grigoriev I.V."/>
            <person name="Crous P."/>
            <person name="Smith M.E."/>
        </authorList>
    </citation>
    <scope>NUCLEOTIDE SEQUENCE</scope>
    <source>
        <strain evidence="4">NBRC 32514</strain>
    </source>
</reference>
<evidence type="ECO:0000259" key="2">
    <source>
        <dbReference type="Pfam" id="PF23347"/>
    </source>
</evidence>
<comment type="caution">
    <text evidence="4">The sequence shown here is derived from an EMBL/GenBank/DDBJ whole genome shotgun (WGS) entry which is preliminary data.</text>
</comment>
<feature type="region of interest" description="Disordered" evidence="1">
    <location>
        <begin position="418"/>
        <end position="437"/>
    </location>
</feature>
<gene>
    <name evidence="4" type="ORF">LPJ53_006211</name>
</gene>
<dbReference type="GO" id="GO:0005643">
    <property type="term" value="C:nuclear pore"/>
    <property type="evidence" value="ECO:0007669"/>
    <property type="project" value="TreeGrafter"/>
</dbReference>
<feature type="non-terminal residue" evidence="4">
    <location>
        <position position="1"/>
    </location>
</feature>
<dbReference type="GO" id="GO:0017056">
    <property type="term" value="F:structural constituent of nuclear pore"/>
    <property type="evidence" value="ECO:0007669"/>
    <property type="project" value="TreeGrafter"/>
</dbReference>
<protein>
    <recommendedName>
        <fullName evidence="6">Nuclear pore protein</fullName>
    </recommendedName>
</protein>